<feature type="transmembrane region" description="Helical" evidence="4">
    <location>
        <begin position="41"/>
        <end position="61"/>
    </location>
</feature>
<sequence>MLTNVSAFFSLYLATLVMVMGTGLFNTYLGLRLAGENVSEVWVGALIAVYYLGLVFGARVSHRAISAVGHIRVYAASAAIGTALVLAQALTADLWLWLAFRFGVGVAMVAQLMVLESWLNEQADNRNRGSVFALYMVFSGLGTVLGQISLTGFSTMNEGPLVLVAICSVLALVPVALTRRLHPAAPQPAPLMPRYYLRRVPMSLATVLGSGMMSGAFYGLAPVYAISQGVSSGQAAIFVAVAVGAGLFAQAPIGWLADRVDRASIIRALTLGLVLFSLPLWGWWHPPYYVLLGMACLFGIVLFPLYPVGVAFANDNVDPDMRVGLSALVLMVYGIGACIGPILVGALMHSAGTGMFFLFMSLCAALLVFYVRPEAVSGEHLSDDAPTQYVAMQETPVPTVVAELDPRVEHTDPT</sequence>
<dbReference type="InterPro" id="IPR011701">
    <property type="entry name" value="MFS"/>
</dbReference>
<keyword evidence="3 4" id="KW-0472">Membrane</keyword>
<dbReference type="InterPro" id="IPR020846">
    <property type="entry name" value="MFS_dom"/>
</dbReference>
<name>A0ABS8CCS5_9BURK</name>
<dbReference type="Gene3D" id="1.20.1250.20">
    <property type="entry name" value="MFS general substrate transporter like domains"/>
    <property type="match status" value="2"/>
</dbReference>
<dbReference type="RefSeq" id="WP_226954216.1">
    <property type="nucleotide sequence ID" value="NZ_JACDXW010000004.1"/>
</dbReference>
<evidence type="ECO:0000313" key="6">
    <source>
        <dbReference type="EMBL" id="MCB5363846.1"/>
    </source>
</evidence>
<protein>
    <submittedName>
        <fullName evidence="6">MFS transporter</fullName>
    </submittedName>
</protein>
<feature type="transmembrane region" description="Helical" evidence="4">
    <location>
        <begin position="265"/>
        <end position="284"/>
    </location>
</feature>
<accession>A0ABS8CCS5</accession>
<keyword evidence="1 4" id="KW-0812">Transmembrane</keyword>
<dbReference type="PANTHER" id="PTHR23521:SF3">
    <property type="entry name" value="MFS TRANSPORTER"/>
    <property type="match status" value="1"/>
</dbReference>
<keyword evidence="2 4" id="KW-1133">Transmembrane helix</keyword>
<gene>
    <name evidence="6" type="ORF">H0484_08800</name>
</gene>
<evidence type="ECO:0000256" key="2">
    <source>
        <dbReference type="ARBA" id="ARBA00022989"/>
    </source>
</evidence>
<dbReference type="Proteomes" id="UP000776983">
    <property type="component" value="Unassembled WGS sequence"/>
</dbReference>
<proteinExistence type="predicted"/>
<dbReference type="InterPro" id="IPR047200">
    <property type="entry name" value="MFS_YcaD-like"/>
</dbReference>
<dbReference type="Pfam" id="PF07690">
    <property type="entry name" value="MFS_1"/>
    <property type="match status" value="1"/>
</dbReference>
<organism evidence="6 7">
    <name type="scientific">Mesopusillimonas faecipullorum</name>
    <dbReference type="NCBI Taxonomy" id="2755040"/>
    <lineage>
        <taxon>Bacteria</taxon>
        <taxon>Pseudomonadati</taxon>
        <taxon>Pseudomonadota</taxon>
        <taxon>Betaproteobacteria</taxon>
        <taxon>Burkholderiales</taxon>
        <taxon>Alcaligenaceae</taxon>
        <taxon>Mesopusillimonas</taxon>
    </lineage>
</organism>
<dbReference type="InterPro" id="IPR036259">
    <property type="entry name" value="MFS_trans_sf"/>
</dbReference>
<dbReference type="EMBL" id="JACDXW010000004">
    <property type="protein sequence ID" value="MCB5363846.1"/>
    <property type="molecule type" value="Genomic_DNA"/>
</dbReference>
<feature type="transmembrane region" description="Helical" evidence="4">
    <location>
        <begin position="98"/>
        <end position="119"/>
    </location>
</feature>
<dbReference type="CDD" id="cd17477">
    <property type="entry name" value="MFS_YcaD_like"/>
    <property type="match status" value="1"/>
</dbReference>
<evidence type="ECO:0000259" key="5">
    <source>
        <dbReference type="PROSITE" id="PS50850"/>
    </source>
</evidence>
<dbReference type="PROSITE" id="PS50850">
    <property type="entry name" value="MFS"/>
    <property type="match status" value="1"/>
</dbReference>
<feature type="transmembrane region" description="Helical" evidence="4">
    <location>
        <begin position="290"/>
        <end position="313"/>
    </location>
</feature>
<keyword evidence="7" id="KW-1185">Reference proteome</keyword>
<dbReference type="SUPFAM" id="SSF103473">
    <property type="entry name" value="MFS general substrate transporter"/>
    <property type="match status" value="1"/>
</dbReference>
<comment type="caution">
    <text evidence="6">The sequence shown here is derived from an EMBL/GenBank/DDBJ whole genome shotgun (WGS) entry which is preliminary data.</text>
</comment>
<feature type="transmembrane region" description="Helical" evidence="4">
    <location>
        <begin position="7"/>
        <end position="29"/>
    </location>
</feature>
<feature type="transmembrane region" description="Helical" evidence="4">
    <location>
        <begin position="325"/>
        <end position="348"/>
    </location>
</feature>
<evidence type="ECO:0000256" key="3">
    <source>
        <dbReference type="ARBA" id="ARBA00023136"/>
    </source>
</evidence>
<feature type="transmembrane region" description="Helical" evidence="4">
    <location>
        <begin position="159"/>
        <end position="179"/>
    </location>
</feature>
<evidence type="ECO:0000313" key="7">
    <source>
        <dbReference type="Proteomes" id="UP000776983"/>
    </source>
</evidence>
<feature type="transmembrane region" description="Helical" evidence="4">
    <location>
        <begin position="131"/>
        <end position="153"/>
    </location>
</feature>
<reference evidence="6 7" key="1">
    <citation type="submission" date="2020-07" db="EMBL/GenBank/DDBJ databases">
        <title>Pusillimonas sp. nov., isolated from poultry manure in Taiwan.</title>
        <authorList>
            <person name="Lin S.-Y."/>
            <person name="Tang Y.-S."/>
            <person name="Young C.-C."/>
        </authorList>
    </citation>
    <scope>NUCLEOTIDE SEQUENCE [LARGE SCALE GENOMIC DNA]</scope>
    <source>
        <strain evidence="6 7">CC-YST705</strain>
    </source>
</reference>
<feature type="transmembrane region" description="Helical" evidence="4">
    <location>
        <begin position="73"/>
        <end position="92"/>
    </location>
</feature>
<feature type="transmembrane region" description="Helical" evidence="4">
    <location>
        <begin position="354"/>
        <end position="371"/>
    </location>
</feature>
<feature type="transmembrane region" description="Helical" evidence="4">
    <location>
        <begin position="200"/>
        <end position="221"/>
    </location>
</feature>
<feature type="transmembrane region" description="Helical" evidence="4">
    <location>
        <begin position="233"/>
        <end position="253"/>
    </location>
</feature>
<dbReference type="PANTHER" id="PTHR23521">
    <property type="entry name" value="TRANSPORTER MFS SUPERFAMILY"/>
    <property type="match status" value="1"/>
</dbReference>
<evidence type="ECO:0000256" key="4">
    <source>
        <dbReference type="SAM" id="Phobius"/>
    </source>
</evidence>
<feature type="domain" description="Major facilitator superfamily (MFS) profile" evidence="5">
    <location>
        <begin position="7"/>
        <end position="376"/>
    </location>
</feature>
<evidence type="ECO:0000256" key="1">
    <source>
        <dbReference type="ARBA" id="ARBA00022692"/>
    </source>
</evidence>